<feature type="signal peptide" evidence="5">
    <location>
        <begin position="1"/>
        <end position="22"/>
    </location>
</feature>
<evidence type="ECO:0000313" key="7">
    <source>
        <dbReference type="EMBL" id="KYR02078.1"/>
    </source>
</evidence>
<name>A0A152A777_TIELA</name>
<dbReference type="Proteomes" id="UP000076078">
    <property type="component" value="Unassembled WGS sequence"/>
</dbReference>
<keyword evidence="8" id="KW-1185">Reference proteome</keyword>
<dbReference type="InterPro" id="IPR002909">
    <property type="entry name" value="IPT_dom"/>
</dbReference>
<evidence type="ECO:0000313" key="8">
    <source>
        <dbReference type="Proteomes" id="UP000076078"/>
    </source>
</evidence>
<dbReference type="Pfam" id="PF01833">
    <property type="entry name" value="TIG"/>
    <property type="match status" value="1"/>
</dbReference>
<dbReference type="InterPro" id="IPR052014">
    <property type="entry name" value="Dictyostelium_Tiger"/>
</dbReference>
<keyword evidence="3" id="KW-0245">EGF-like domain</keyword>
<evidence type="ECO:0000256" key="1">
    <source>
        <dbReference type="ARBA" id="ARBA00022729"/>
    </source>
</evidence>
<protein>
    <recommendedName>
        <fullName evidence="6">EGF-like domain-containing protein</fullName>
    </recommendedName>
</protein>
<evidence type="ECO:0000256" key="4">
    <source>
        <dbReference type="SAM" id="MobiDB-lite"/>
    </source>
</evidence>
<dbReference type="Gene3D" id="2.10.25.10">
    <property type="entry name" value="Laminin"/>
    <property type="match status" value="1"/>
</dbReference>
<keyword evidence="3" id="KW-1015">Disulfide bond</keyword>
<feature type="region of interest" description="Disordered" evidence="4">
    <location>
        <begin position="384"/>
        <end position="408"/>
    </location>
</feature>
<dbReference type="PROSITE" id="PS50026">
    <property type="entry name" value="EGF_3"/>
    <property type="match status" value="1"/>
</dbReference>
<feature type="disulfide bond" evidence="3">
    <location>
        <begin position="511"/>
        <end position="520"/>
    </location>
</feature>
<evidence type="ECO:0000256" key="2">
    <source>
        <dbReference type="ARBA" id="ARBA00023180"/>
    </source>
</evidence>
<dbReference type="InterPro" id="IPR014756">
    <property type="entry name" value="Ig_E-set"/>
</dbReference>
<dbReference type="InParanoid" id="A0A152A777"/>
<comment type="caution">
    <text evidence="3">Lacks conserved residue(s) required for the propagation of feature annotation.</text>
</comment>
<sequence>MKSLNLLLLISLSLLGHHVVSASYIVTQDYYYIYVQYSTPLPANTPFYATVNGNQMNFISPYPANKIQFIPENTQFTKIESLKCWYFTASDPNTPIYLEEVTNYDLSPKIQLIGPDTQVQLSSRPITIAGFYFPQNATIEMGSNYTQDVSIFVNQYNNSYIFTPPNSVVSPKTITVKSRTNPSATPDVYQFMYKYPTWDPIVESVQGDTATVIATGIGMDKSLLTFKINNVLVPISGITQEADYKFGLQLTVPANVESANATLTATFSIGGDIPGKIRFKPSITSADPKPLVVGGNISIVGRFLKGSTIVMTPFDTNVASSNLSCTITDANNTKCFVPAQTGRFYLQAVYPIAPVVQSENFEFQFANPTISHIFYTKPIIETSSSASASGSENSTDTTPTPTTPPDLDKTIKITITGSNFNSKGLEVQFNGKTCNVTDQTITKDTIYCILPYKTQSDPLPVSGDSIEISVTVDGLEGSDIIDLLYSCENGANGQMCSGQGSCLSQSGECNCSNGYSGDLCQVAPTTASTTTTTTTSNNPDNDDLKVSSTSKISIYFSSILLFIIINVFI</sequence>
<dbReference type="PANTHER" id="PTHR31341">
    <property type="entry name" value="IPT/TIG DOMAIN-CONTAINING PROTEIN-RELATED-RELATED"/>
    <property type="match status" value="1"/>
</dbReference>
<dbReference type="SUPFAM" id="SSF81296">
    <property type="entry name" value="E set domains"/>
    <property type="match status" value="1"/>
</dbReference>
<evidence type="ECO:0000259" key="6">
    <source>
        <dbReference type="PROSITE" id="PS50026"/>
    </source>
</evidence>
<dbReference type="Gene3D" id="2.60.40.10">
    <property type="entry name" value="Immunoglobulins"/>
    <property type="match status" value="1"/>
</dbReference>
<organism evidence="7 8">
    <name type="scientific">Tieghemostelium lacteum</name>
    <name type="common">Slime mold</name>
    <name type="synonym">Dictyostelium lacteum</name>
    <dbReference type="NCBI Taxonomy" id="361077"/>
    <lineage>
        <taxon>Eukaryota</taxon>
        <taxon>Amoebozoa</taxon>
        <taxon>Evosea</taxon>
        <taxon>Eumycetozoa</taxon>
        <taxon>Dictyostelia</taxon>
        <taxon>Dictyosteliales</taxon>
        <taxon>Raperosteliaceae</taxon>
        <taxon>Tieghemostelium</taxon>
    </lineage>
</organism>
<feature type="compositionally biased region" description="Low complexity" evidence="4">
    <location>
        <begin position="384"/>
        <end position="400"/>
    </location>
</feature>
<dbReference type="InterPro" id="IPR013783">
    <property type="entry name" value="Ig-like_fold"/>
</dbReference>
<dbReference type="AlphaFoldDB" id="A0A152A777"/>
<dbReference type="InterPro" id="IPR000742">
    <property type="entry name" value="EGF"/>
</dbReference>
<keyword evidence="2" id="KW-0325">Glycoprotein</keyword>
<dbReference type="PROSITE" id="PS01186">
    <property type="entry name" value="EGF_2"/>
    <property type="match status" value="1"/>
</dbReference>
<comment type="caution">
    <text evidence="7">The sequence shown here is derived from an EMBL/GenBank/DDBJ whole genome shotgun (WGS) entry which is preliminary data.</text>
</comment>
<evidence type="ECO:0000256" key="3">
    <source>
        <dbReference type="PROSITE-ProRule" id="PRU00076"/>
    </source>
</evidence>
<evidence type="ECO:0000256" key="5">
    <source>
        <dbReference type="SAM" id="SignalP"/>
    </source>
</evidence>
<gene>
    <name evidence="7" type="ORF">DLAC_00879</name>
</gene>
<feature type="domain" description="EGF-like" evidence="6">
    <location>
        <begin position="483"/>
        <end position="521"/>
    </location>
</feature>
<dbReference type="CDD" id="cd00603">
    <property type="entry name" value="IPT_PCSR"/>
    <property type="match status" value="1"/>
</dbReference>
<dbReference type="PROSITE" id="PS00022">
    <property type="entry name" value="EGF_1"/>
    <property type="match status" value="1"/>
</dbReference>
<accession>A0A152A777</accession>
<proteinExistence type="predicted"/>
<dbReference type="EMBL" id="LODT01000004">
    <property type="protein sequence ID" value="KYR02078.1"/>
    <property type="molecule type" value="Genomic_DNA"/>
</dbReference>
<feature type="chain" id="PRO_5007593714" description="EGF-like domain-containing protein" evidence="5">
    <location>
        <begin position="23"/>
        <end position="569"/>
    </location>
</feature>
<keyword evidence="1 5" id="KW-0732">Signal</keyword>
<reference evidence="7 8" key="1">
    <citation type="submission" date="2015-12" db="EMBL/GenBank/DDBJ databases">
        <title>Dictyostelia acquired genes for synthesis and detection of signals that induce cell-type specialization by lateral gene transfer from prokaryotes.</title>
        <authorList>
            <person name="Gloeckner G."/>
            <person name="Schaap P."/>
        </authorList>
    </citation>
    <scope>NUCLEOTIDE SEQUENCE [LARGE SCALE GENOMIC DNA]</scope>
    <source>
        <strain evidence="7 8">TK</strain>
    </source>
</reference>